<proteinExistence type="predicted"/>
<name>A0ABX6LGU2_9BACT</name>
<protein>
    <submittedName>
        <fullName evidence="2">M28 family peptidase</fullName>
    </submittedName>
</protein>
<dbReference type="RefSeq" id="WP_168861087.1">
    <property type="nucleotide sequence ID" value="NZ_CP051204.2"/>
</dbReference>
<dbReference type="PANTHER" id="PTHR12147">
    <property type="entry name" value="METALLOPEPTIDASE M28 FAMILY MEMBER"/>
    <property type="match status" value="1"/>
</dbReference>
<keyword evidence="3" id="KW-1185">Reference proteome</keyword>
<dbReference type="Proteomes" id="UP000503144">
    <property type="component" value="Chromosome"/>
</dbReference>
<gene>
    <name evidence="2" type="ORF">HF324_16200</name>
</gene>
<evidence type="ECO:0000313" key="2">
    <source>
        <dbReference type="EMBL" id="QJB39316.1"/>
    </source>
</evidence>
<evidence type="ECO:0000259" key="1">
    <source>
        <dbReference type="Pfam" id="PF04389"/>
    </source>
</evidence>
<evidence type="ECO:0000313" key="3">
    <source>
        <dbReference type="Proteomes" id="UP000503144"/>
    </source>
</evidence>
<dbReference type="Pfam" id="PF04389">
    <property type="entry name" value="Peptidase_M28"/>
    <property type="match status" value="1"/>
</dbReference>
<dbReference type="EMBL" id="CP051204">
    <property type="protein sequence ID" value="QJB39316.1"/>
    <property type="molecule type" value="Genomic_DNA"/>
</dbReference>
<sequence>MDIIRKAEIDSNRIKEHIGFLSAGVRQSRANLKHLDSSMEFIIGKFKAEGLDVSTQPVSKGKIKGNNIIGKIRGTASTDSILVVCAHYDTVWMSPGADDNASGVAALIELAGILSKIPIKKTVWLVATDMEEDGMVGSRFLAVENKDKIAAAINLDMIGYATETPGSQQFPRQLKENYAAIHDRLQAEGMKANFILNFSNANSAALRNAFDSLSRQYVPGMKTVTLEVTDDGKQFPWLFRASDHVSFWDQGIPAISVGDTAGLRNGGYHSRKDHMTALNYEFLTGVIRATLATVLAHSGDLTN</sequence>
<dbReference type="InterPro" id="IPR045175">
    <property type="entry name" value="M28_fam"/>
</dbReference>
<organism evidence="2 3">
    <name type="scientific">Chitinophaga oryzae</name>
    <dbReference type="NCBI Taxonomy" id="2725414"/>
    <lineage>
        <taxon>Bacteria</taxon>
        <taxon>Pseudomonadati</taxon>
        <taxon>Bacteroidota</taxon>
        <taxon>Chitinophagia</taxon>
        <taxon>Chitinophagales</taxon>
        <taxon>Chitinophagaceae</taxon>
        <taxon>Chitinophaga</taxon>
    </lineage>
</organism>
<dbReference type="InterPro" id="IPR007484">
    <property type="entry name" value="Peptidase_M28"/>
</dbReference>
<dbReference type="Gene3D" id="3.40.630.10">
    <property type="entry name" value="Zn peptidases"/>
    <property type="match status" value="1"/>
</dbReference>
<reference evidence="2" key="1">
    <citation type="submission" date="2020-09" db="EMBL/GenBank/DDBJ databases">
        <authorList>
            <person name="Kittiwongwattana C."/>
        </authorList>
    </citation>
    <scope>NUCLEOTIDE SEQUENCE</scope>
    <source>
        <strain evidence="2">1303</strain>
    </source>
</reference>
<dbReference type="PANTHER" id="PTHR12147:SF26">
    <property type="entry name" value="PEPTIDASE M28 DOMAIN-CONTAINING PROTEIN"/>
    <property type="match status" value="1"/>
</dbReference>
<feature type="domain" description="Peptidase M28" evidence="1">
    <location>
        <begin position="67"/>
        <end position="292"/>
    </location>
</feature>
<accession>A0ABX6LGU2</accession>
<dbReference type="SUPFAM" id="SSF53187">
    <property type="entry name" value="Zn-dependent exopeptidases"/>
    <property type="match status" value="1"/>
</dbReference>